<feature type="region of interest" description="Disordered" evidence="5">
    <location>
        <begin position="173"/>
        <end position="279"/>
    </location>
</feature>
<keyword evidence="3" id="KW-0223">Dioxygenase</keyword>
<dbReference type="GO" id="GO:0005737">
    <property type="term" value="C:cytoplasm"/>
    <property type="evidence" value="ECO:0007669"/>
    <property type="project" value="TreeGrafter"/>
</dbReference>
<keyword evidence="2" id="KW-0847">Vitamin C</keyword>
<feature type="region of interest" description="Disordered" evidence="5">
    <location>
        <begin position="1"/>
        <end position="55"/>
    </location>
</feature>
<comment type="cofactor">
    <cofactor evidence="1">
        <name>L-ascorbate</name>
        <dbReference type="ChEBI" id="CHEBI:38290"/>
    </cofactor>
</comment>
<dbReference type="GO" id="GO:0031418">
    <property type="term" value="F:L-ascorbic acid binding"/>
    <property type="evidence" value="ECO:0007669"/>
    <property type="project" value="UniProtKB-KW"/>
</dbReference>
<evidence type="ECO:0000256" key="1">
    <source>
        <dbReference type="ARBA" id="ARBA00001961"/>
    </source>
</evidence>
<dbReference type="Gene3D" id="2.60.120.620">
    <property type="entry name" value="q2cbj1_9rhob like domain"/>
    <property type="match status" value="2"/>
</dbReference>
<reference evidence="7 8" key="1">
    <citation type="journal article" date="2024" name="BMC Genomics">
        <title>Genome assembly of redclaw crayfish (Cherax quadricarinatus) provides insights into its immune adaptation and hypoxia tolerance.</title>
        <authorList>
            <person name="Liu Z."/>
            <person name="Zheng J."/>
            <person name="Li H."/>
            <person name="Fang K."/>
            <person name="Wang S."/>
            <person name="He J."/>
            <person name="Zhou D."/>
            <person name="Weng S."/>
            <person name="Chi M."/>
            <person name="Gu Z."/>
            <person name="He J."/>
            <person name="Li F."/>
            <person name="Wang M."/>
        </authorList>
    </citation>
    <scope>NUCLEOTIDE SEQUENCE [LARGE SCALE GENOMIC DNA]</scope>
    <source>
        <strain evidence="7">ZL_2023a</strain>
    </source>
</reference>
<dbReference type="GO" id="GO:0006449">
    <property type="term" value="P:regulation of translational termination"/>
    <property type="evidence" value="ECO:0007669"/>
    <property type="project" value="TreeGrafter"/>
</dbReference>
<dbReference type="GO" id="GO:0031543">
    <property type="term" value="F:peptidyl-proline dioxygenase activity"/>
    <property type="evidence" value="ECO:0007669"/>
    <property type="project" value="TreeGrafter"/>
</dbReference>
<feature type="compositionally biased region" description="Basic residues" evidence="5">
    <location>
        <begin position="36"/>
        <end position="48"/>
    </location>
</feature>
<dbReference type="AlphaFoldDB" id="A0AAW0VXH1"/>
<feature type="compositionally biased region" description="Basic residues" evidence="5">
    <location>
        <begin position="335"/>
        <end position="348"/>
    </location>
</feature>
<dbReference type="PANTHER" id="PTHR12117:SF0">
    <property type="entry name" value="PROLYL 3-HYDROXYLASE OGFOD1"/>
    <property type="match status" value="1"/>
</dbReference>
<evidence type="ECO:0000256" key="5">
    <source>
        <dbReference type="SAM" id="MobiDB-lite"/>
    </source>
</evidence>
<feature type="domain" description="Prolyl 4-hydroxylase alpha subunit" evidence="6">
    <location>
        <begin position="445"/>
        <end position="622"/>
    </location>
</feature>
<name>A0AAW0VXH1_CHEQU</name>
<feature type="compositionally biased region" description="Polar residues" evidence="5">
    <location>
        <begin position="362"/>
        <end position="374"/>
    </location>
</feature>
<dbReference type="SMART" id="SM00702">
    <property type="entry name" value="P4Hc"/>
    <property type="match status" value="1"/>
</dbReference>
<feature type="compositionally biased region" description="Basic residues" evidence="5">
    <location>
        <begin position="198"/>
        <end position="207"/>
    </location>
</feature>
<evidence type="ECO:0000259" key="6">
    <source>
        <dbReference type="SMART" id="SM00702"/>
    </source>
</evidence>
<dbReference type="Proteomes" id="UP001445076">
    <property type="component" value="Unassembled WGS sequence"/>
</dbReference>
<accession>A0AAW0VXH1</accession>
<gene>
    <name evidence="7" type="ORF">OTU49_012771</name>
</gene>
<evidence type="ECO:0000313" key="7">
    <source>
        <dbReference type="EMBL" id="KAK8721546.1"/>
    </source>
</evidence>
<feature type="region of interest" description="Disordered" evidence="5">
    <location>
        <begin position="319"/>
        <end position="386"/>
    </location>
</feature>
<comment type="caution">
    <text evidence="7">The sequence shown here is derived from an EMBL/GenBank/DDBJ whole genome shotgun (WGS) entry which is preliminary data.</text>
</comment>
<dbReference type="EMBL" id="JARKIK010000100">
    <property type="protein sequence ID" value="KAK8721546.1"/>
    <property type="molecule type" value="Genomic_DNA"/>
</dbReference>
<feature type="compositionally biased region" description="Polar residues" evidence="5">
    <location>
        <begin position="173"/>
        <end position="184"/>
    </location>
</feature>
<dbReference type="Pfam" id="PF10637">
    <property type="entry name" value="Ofd1_CTDD"/>
    <property type="match status" value="1"/>
</dbReference>
<evidence type="ECO:0000256" key="3">
    <source>
        <dbReference type="ARBA" id="ARBA00022964"/>
    </source>
</evidence>
<feature type="region of interest" description="Disordered" evidence="5">
    <location>
        <begin position="119"/>
        <end position="139"/>
    </location>
</feature>
<evidence type="ECO:0000256" key="2">
    <source>
        <dbReference type="ARBA" id="ARBA00022896"/>
    </source>
</evidence>
<dbReference type="PANTHER" id="PTHR12117">
    <property type="entry name" value="HISTONE ACETYLTRANSFERASE COMPLEX"/>
    <property type="match status" value="1"/>
</dbReference>
<evidence type="ECO:0000256" key="4">
    <source>
        <dbReference type="ARBA" id="ARBA00023002"/>
    </source>
</evidence>
<feature type="compositionally biased region" description="Basic residues" evidence="5">
    <location>
        <begin position="262"/>
        <end position="279"/>
    </location>
</feature>
<proteinExistence type="predicted"/>
<keyword evidence="4" id="KW-0560">Oxidoreductase</keyword>
<dbReference type="GO" id="GO:0005506">
    <property type="term" value="F:iron ion binding"/>
    <property type="evidence" value="ECO:0007669"/>
    <property type="project" value="InterPro"/>
</dbReference>
<sequence>MVLSDLGNTSGISAITSTAETVNEGEQNSIKTSSQQRKKKKRKNRKNKSMASQDKGVEVQIVNALNSDLISISPKVPNDNEGNLSSTSVHGIGINDNCENAVASVGIIDGNNAVSFSSVANTESSAKSVNAERRKRRRRNRKLKLLASQASGETDLQSTIDSNCSVINLNVSAEPNNNEGSLSVNKVEGSGPQEKTHSQKRRRKRKANNIVSVGAADAADAIKDSTENNDHNIKKMKLSPVGEDGNSSLLTVEGSTPNQQNKNKRNRNRNRRAKKRLKAKLQKNADLLAASQGNKEENGSNFNSRVKVDEENDGIIADAINTSPQPQQQDNNQANKRKKRRNRKRNKRPVTQEQSKDPLDDATNQPQSVDNSQPFEDYGRTSCKKIKTDDRATTSFTGAIPSITMELNALYYSQAQKNEIREQWGQIKEDDMDKDAGLKLIKKPFTCCYAPNFLKNADVLEGVANELQAYEYNLKNNDLYKFSQTSDLKNATTPYIAGLRNFLYGDVRKWLIDVTGIPLNDTVDMGSSKYSYTDVLLCHDDELEGRRIAYILYLVPPWEKQDGGSLDLFTTDEYKQPKDVVESLKPEWNSFAFFEVSPVSFHQVAEVLSQDKVRLSINGWFHGPPIERPPKYHAPCLPLEAPTHIEEEELYSWINPTYLDMNIQKEIRHKFRKDPQIELESFLSEDKYRELAEALRNKSLNWVKTGPANKQLFEVLKFDEAPDIIADCRNFLKSEALFLIISQLTGIKLHKLAPEDSDPDGSDMGEQNVKESSPRVSIDARRWSHGCYTLLRDDCIEKKSALDANLFINVSEKWSQEHGGFISYIVKDEDEELLTVTPRCNSLSLVYRDTETLCFTKHINSTVHQLGQQENTFNSFACVFYE</sequence>
<evidence type="ECO:0000313" key="8">
    <source>
        <dbReference type="Proteomes" id="UP001445076"/>
    </source>
</evidence>
<feature type="compositionally biased region" description="Polar residues" evidence="5">
    <location>
        <begin position="119"/>
        <end position="128"/>
    </location>
</feature>
<feature type="compositionally biased region" description="Polar residues" evidence="5">
    <location>
        <begin position="1"/>
        <end position="35"/>
    </location>
</feature>
<feature type="compositionally biased region" description="Low complexity" evidence="5">
    <location>
        <begin position="324"/>
        <end position="333"/>
    </location>
</feature>
<protein>
    <recommendedName>
        <fullName evidence="6">Prolyl 4-hydroxylase alpha subunit domain-containing protein</fullName>
    </recommendedName>
</protein>
<organism evidence="7 8">
    <name type="scientific">Cherax quadricarinatus</name>
    <name type="common">Australian red claw crayfish</name>
    <dbReference type="NCBI Taxonomy" id="27406"/>
    <lineage>
        <taxon>Eukaryota</taxon>
        <taxon>Metazoa</taxon>
        <taxon>Ecdysozoa</taxon>
        <taxon>Arthropoda</taxon>
        <taxon>Crustacea</taxon>
        <taxon>Multicrustacea</taxon>
        <taxon>Malacostraca</taxon>
        <taxon>Eumalacostraca</taxon>
        <taxon>Eucarida</taxon>
        <taxon>Decapoda</taxon>
        <taxon>Pleocyemata</taxon>
        <taxon>Astacidea</taxon>
        <taxon>Parastacoidea</taxon>
        <taxon>Parastacidae</taxon>
        <taxon>Cherax</taxon>
    </lineage>
</organism>
<keyword evidence="8" id="KW-1185">Reference proteome</keyword>
<dbReference type="Pfam" id="PF13661">
    <property type="entry name" value="2OG-FeII_Oxy_4"/>
    <property type="match status" value="1"/>
</dbReference>
<dbReference type="InterPro" id="IPR006620">
    <property type="entry name" value="Pro_4_hyd_alph"/>
</dbReference>
<dbReference type="InterPro" id="IPR051842">
    <property type="entry name" value="uS12_prolyl_hydroxylase"/>
</dbReference>
<feature type="compositionally biased region" description="Basic and acidic residues" evidence="5">
    <location>
        <begin position="220"/>
        <end position="233"/>
    </location>
</feature>
<dbReference type="InterPro" id="IPR039558">
    <property type="entry name" value="TPA1/OFD1_N"/>
</dbReference>
<dbReference type="InterPro" id="IPR019601">
    <property type="entry name" value="Oxoglutarate/Fe-dep_Oase_C"/>
</dbReference>
<feature type="compositionally biased region" description="Polar residues" evidence="5">
    <location>
        <begin position="245"/>
        <end position="257"/>
    </location>
</feature>